<keyword evidence="1" id="KW-0813">Transport</keyword>
<dbReference type="RefSeq" id="WP_020961881.1">
    <property type="nucleotide sequence ID" value="NZ_CP007493.1"/>
</dbReference>
<gene>
    <name evidence="5" type="ORF">TCARB_1272</name>
</gene>
<dbReference type="Pfam" id="PF00005">
    <property type="entry name" value="ABC_tran"/>
    <property type="match status" value="1"/>
</dbReference>
<dbReference type="InterPro" id="IPR003439">
    <property type="entry name" value="ABC_transporter-like_ATP-bd"/>
</dbReference>
<organism evidence="5 6">
    <name type="scientific">Thermofilum adornatum 1505</name>
    <dbReference type="NCBI Taxonomy" id="697581"/>
    <lineage>
        <taxon>Archaea</taxon>
        <taxon>Thermoproteota</taxon>
        <taxon>Thermoprotei</taxon>
        <taxon>Thermofilales</taxon>
        <taxon>Thermofilaceae</taxon>
        <taxon>Thermofilum</taxon>
    </lineage>
</organism>
<proteinExistence type="predicted"/>
<evidence type="ECO:0000256" key="1">
    <source>
        <dbReference type="ARBA" id="ARBA00022448"/>
    </source>
</evidence>
<evidence type="ECO:0000313" key="6">
    <source>
        <dbReference type="Proteomes" id="UP000266720"/>
    </source>
</evidence>
<protein>
    <submittedName>
        <fullName evidence="5">ABC-type nitrate/sulfonate/bicarbonate transport system, ATPase component</fullName>
    </submittedName>
</protein>
<sequence>MQPIISIRNVVKTFKEGGKALPVLEGITFDIGEEFVAILGPSGCGKTTLLRIIAGLEKADSGEIVFTHKDAQIGFVFQSPTLLPWMTVLENVALPLRVRGMSWKEAEEKARKYLSLVGLQSFENFYPRELSGGMKQRVNIARALAIEPLILLMDEPFSQLDPLTAESLRSEVLDMWQWGVTSVRTIVMVTHNVDEAIFMADRLVIFTARPAKVAAIIPVEIPRPRDRRSPEFQKIEDKVYEYISA</sequence>
<dbReference type="InterPro" id="IPR050166">
    <property type="entry name" value="ABC_transporter_ATP-bind"/>
</dbReference>
<evidence type="ECO:0000256" key="3">
    <source>
        <dbReference type="ARBA" id="ARBA00022840"/>
    </source>
</evidence>
<dbReference type="AlphaFoldDB" id="A0A3G1A7X4"/>
<evidence type="ECO:0000259" key="4">
    <source>
        <dbReference type="PROSITE" id="PS50893"/>
    </source>
</evidence>
<dbReference type="EMBL" id="CP007493">
    <property type="protein sequence ID" value="AJB42318.1"/>
    <property type="molecule type" value="Genomic_DNA"/>
</dbReference>
<dbReference type="GeneID" id="16572833"/>
<feature type="domain" description="ABC transporter" evidence="4">
    <location>
        <begin position="5"/>
        <end position="233"/>
    </location>
</feature>
<dbReference type="PANTHER" id="PTHR42788:SF13">
    <property type="entry name" value="ALIPHATIC SULFONATES IMPORT ATP-BINDING PROTEIN SSUB"/>
    <property type="match status" value="1"/>
</dbReference>
<dbReference type="SMART" id="SM00382">
    <property type="entry name" value="AAA"/>
    <property type="match status" value="1"/>
</dbReference>
<dbReference type="SUPFAM" id="SSF52540">
    <property type="entry name" value="P-loop containing nucleoside triphosphate hydrolases"/>
    <property type="match status" value="1"/>
</dbReference>
<keyword evidence="3" id="KW-0067">ATP-binding</keyword>
<dbReference type="PROSITE" id="PS00211">
    <property type="entry name" value="ABC_TRANSPORTER_1"/>
    <property type="match status" value="1"/>
</dbReference>
<keyword evidence="2" id="KW-0547">Nucleotide-binding</keyword>
<dbReference type="PANTHER" id="PTHR42788">
    <property type="entry name" value="TAURINE IMPORT ATP-BINDING PROTEIN-RELATED"/>
    <property type="match status" value="1"/>
</dbReference>
<dbReference type="InterPro" id="IPR017871">
    <property type="entry name" value="ABC_transporter-like_CS"/>
</dbReference>
<dbReference type="Proteomes" id="UP000266720">
    <property type="component" value="Chromosome"/>
</dbReference>
<reference evidence="6" key="1">
    <citation type="book" date="2010" name="EXTREMOPHILES" publisher="0:0-0">
        <title>Complete genome sequences of ten hyperthermophilic archaea reveal their metabolic capabilities and possible ecological roles.</title>
        <editorList>
            <person name="?"/>
        </editorList>
        <authorList>
            <person name="Ravin N.V."/>
            <person name="Mardanov A.V."/>
            <person name="Bonch-Osmolovskaya E.A."/>
            <person name="Skryabin K.G."/>
        </authorList>
    </citation>
    <scope>NUCLEOTIDE SEQUENCE [LARGE SCALE GENOMIC DNA]</scope>
    <source>
        <strain evidence="6">1505</strain>
    </source>
</reference>
<dbReference type="GO" id="GO:0005524">
    <property type="term" value="F:ATP binding"/>
    <property type="evidence" value="ECO:0007669"/>
    <property type="project" value="UniProtKB-KW"/>
</dbReference>
<dbReference type="InterPro" id="IPR027417">
    <property type="entry name" value="P-loop_NTPase"/>
</dbReference>
<dbReference type="CDD" id="cd03293">
    <property type="entry name" value="ABC_NrtD_SsuB_transporters"/>
    <property type="match status" value="1"/>
</dbReference>
<dbReference type="STRING" id="697581.TCARB_1272"/>
<dbReference type="PROSITE" id="PS50893">
    <property type="entry name" value="ABC_TRANSPORTER_2"/>
    <property type="match status" value="1"/>
</dbReference>
<dbReference type="InterPro" id="IPR003593">
    <property type="entry name" value="AAA+_ATPase"/>
</dbReference>
<dbReference type="GO" id="GO:0016887">
    <property type="term" value="F:ATP hydrolysis activity"/>
    <property type="evidence" value="ECO:0007669"/>
    <property type="project" value="InterPro"/>
</dbReference>
<name>A0A3G1A7X4_9CREN</name>
<dbReference type="Gene3D" id="3.40.50.300">
    <property type="entry name" value="P-loop containing nucleotide triphosphate hydrolases"/>
    <property type="match status" value="1"/>
</dbReference>
<evidence type="ECO:0000313" key="5">
    <source>
        <dbReference type="EMBL" id="AJB42318.1"/>
    </source>
</evidence>
<accession>A0A3G1A7X4</accession>
<evidence type="ECO:0000256" key="2">
    <source>
        <dbReference type="ARBA" id="ARBA00022741"/>
    </source>
</evidence>
<dbReference type="KEGG" id="tcb:TCARB_1272"/>